<comment type="caution">
    <text evidence="3">The sequence shown here is derived from an EMBL/GenBank/DDBJ whole genome shotgun (WGS) entry which is preliminary data.</text>
</comment>
<dbReference type="SMART" id="SM00363">
    <property type="entry name" value="S4"/>
    <property type="match status" value="1"/>
</dbReference>
<dbReference type="Proteomes" id="UP000260812">
    <property type="component" value="Unassembled WGS sequence"/>
</dbReference>
<gene>
    <name evidence="3" type="ORF">DXC51_12055</name>
</gene>
<dbReference type="Gene3D" id="3.30.70.330">
    <property type="match status" value="1"/>
</dbReference>
<sequence length="256" mass="29081">MSAETEKDLQQLKKRFLELAEKSYRQNIFTFTGFLSMAEQEALFEAMNTQKGYSFSLWGGSEGCERQMARFGSPEELGYEEPYPIETLKVSPLLEKFADNFTHRDFLGAVMNLGIDRSTVGDIFLEGRHAWVYCTQRIAPWLCENLTKVKHTNVRCETAAEGMEAPVREPERVSLIISSERADAILAKLYQLSRNQSLELFRTKKVYINGRLCENNSCQLKSGDMVSARGYGRFLYYGAAGETRKGRLNAAAGVYR</sequence>
<dbReference type="InterPro" id="IPR012677">
    <property type="entry name" value="Nucleotide-bd_a/b_plait_sf"/>
</dbReference>
<evidence type="ECO:0000313" key="3">
    <source>
        <dbReference type="EMBL" id="RGE60321.1"/>
    </source>
</evidence>
<proteinExistence type="predicted"/>
<dbReference type="SUPFAM" id="SSF55174">
    <property type="entry name" value="Alpha-L RNA-binding motif"/>
    <property type="match status" value="1"/>
</dbReference>
<dbReference type="PROSITE" id="PS50889">
    <property type="entry name" value="S4"/>
    <property type="match status" value="1"/>
</dbReference>
<dbReference type="Pfam" id="PF17774">
    <property type="entry name" value="YlmH_RBD"/>
    <property type="match status" value="1"/>
</dbReference>
<name>A0A3E3I4V4_9FIRM</name>
<dbReference type="CDD" id="cd00165">
    <property type="entry name" value="S4"/>
    <property type="match status" value="1"/>
</dbReference>
<evidence type="ECO:0000313" key="4">
    <source>
        <dbReference type="Proteomes" id="UP000260812"/>
    </source>
</evidence>
<dbReference type="InterPro" id="IPR040591">
    <property type="entry name" value="RqcP2_RBD"/>
</dbReference>
<keyword evidence="1" id="KW-0694">RNA-binding</keyword>
<evidence type="ECO:0000256" key="1">
    <source>
        <dbReference type="PROSITE-ProRule" id="PRU00182"/>
    </source>
</evidence>
<dbReference type="GO" id="GO:0003723">
    <property type="term" value="F:RNA binding"/>
    <property type="evidence" value="ECO:0007669"/>
    <property type="project" value="UniProtKB-KW"/>
</dbReference>
<protein>
    <recommendedName>
        <fullName evidence="2">RNA-binding S4 domain-containing protein</fullName>
    </recommendedName>
</protein>
<dbReference type="InterPro" id="IPR002942">
    <property type="entry name" value="S4_RNA-bd"/>
</dbReference>
<keyword evidence="4" id="KW-1185">Reference proteome</keyword>
<dbReference type="Gene3D" id="3.30.1370.160">
    <property type="match status" value="1"/>
</dbReference>
<reference evidence="3 4" key="1">
    <citation type="submission" date="2018-08" db="EMBL/GenBank/DDBJ databases">
        <title>A genome reference for cultivated species of the human gut microbiota.</title>
        <authorList>
            <person name="Zou Y."/>
            <person name="Xue W."/>
            <person name="Luo G."/>
        </authorList>
    </citation>
    <scope>NUCLEOTIDE SEQUENCE [LARGE SCALE GENOMIC DNA]</scope>
    <source>
        <strain evidence="3 4">TF05-5AC</strain>
    </source>
</reference>
<dbReference type="RefSeq" id="WP_102289569.1">
    <property type="nucleotide sequence ID" value="NZ_JBKUNB010000012.1"/>
</dbReference>
<organism evidence="3 4">
    <name type="scientific">Eisenbergiella massiliensis</name>
    <dbReference type="NCBI Taxonomy" id="1720294"/>
    <lineage>
        <taxon>Bacteria</taxon>
        <taxon>Bacillati</taxon>
        <taxon>Bacillota</taxon>
        <taxon>Clostridia</taxon>
        <taxon>Lachnospirales</taxon>
        <taxon>Lachnospiraceae</taxon>
        <taxon>Eisenbergiella</taxon>
    </lineage>
</organism>
<dbReference type="AlphaFoldDB" id="A0A3E3I4V4"/>
<dbReference type="GeneID" id="97987587"/>
<dbReference type="EMBL" id="QVLV01000007">
    <property type="protein sequence ID" value="RGE60321.1"/>
    <property type="molecule type" value="Genomic_DNA"/>
</dbReference>
<dbReference type="Gene3D" id="3.10.290.10">
    <property type="entry name" value="RNA-binding S4 domain"/>
    <property type="match status" value="1"/>
</dbReference>
<evidence type="ECO:0000259" key="2">
    <source>
        <dbReference type="SMART" id="SM00363"/>
    </source>
</evidence>
<feature type="domain" description="RNA-binding S4" evidence="2">
    <location>
        <begin position="180"/>
        <end position="239"/>
    </location>
</feature>
<accession>A0A3E3I4V4</accession>
<dbReference type="InterPro" id="IPR036986">
    <property type="entry name" value="S4_RNA-bd_sf"/>
</dbReference>